<evidence type="ECO:0000256" key="4">
    <source>
        <dbReference type="ARBA" id="ARBA00022777"/>
    </source>
</evidence>
<dbReference type="Gene3D" id="1.10.510.10">
    <property type="entry name" value="Transferase(Phosphotransferase) domain 1"/>
    <property type="match status" value="1"/>
</dbReference>
<dbReference type="InterPro" id="IPR035920">
    <property type="entry name" value="YhbY-like_sf"/>
</dbReference>
<dbReference type="Gene3D" id="3.30.110.60">
    <property type="entry name" value="YhbY-like"/>
    <property type="match status" value="1"/>
</dbReference>
<feature type="compositionally biased region" description="Polar residues" evidence="16">
    <location>
        <begin position="1168"/>
        <end position="1177"/>
    </location>
</feature>
<protein>
    <recommendedName>
        <fullName evidence="22">Protein kinase domain-containing protein</fullName>
    </recommendedName>
</protein>
<keyword evidence="4" id="KW-0418">Kinase</keyword>
<evidence type="ECO:0000256" key="2">
    <source>
        <dbReference type="ARBA" id="ARBA00022679"/>
    </source>
</evidence>
<organism evidence="20 21">
    <name type="scientific">Corchorus capsularis</name>
    <name type="common">Jute</name>
    <dbReference type="NCBI Taxonomy" id="210143"/>
    <lineage>
        <taxon>Eukaryota</taxon>
        <taxon>Viridiplantae</taxon>
        <taxon>Streptophyta</taxon>
        <taxon>Embryophyta</taxon>
        <taxon>Tracheophyta</taxon>
        <taxon>Spermatophyta</taxon>
        <taxon>Magnoliopsida</taxon>
        <taxon>eudicotyledons</taxon>
        <taxon>Gunneridae</taxon>
        <taxon>Pentapetalae</taxon>
        <taxon>rosids</taxon>
        <taxon>malvids</taxon>
        <taxon>Malvales</taxon>
        <taxon>Malvaceae</taxon>
        <taxon>Grewioideae</taxon>
        <taxon>Apeibeae</taxon>
        <taxon>Corchorus</taxon>
    </lineage>
</organism>
<dbReference type="CDD" id="cd13999">
    <property type="entry name" value="STKc_MAP3K-like"/>
    <property type="match status" value="1"/>
</dbReference>
<dbReference type="GO" id="GO:0006355">
    <property type="term" value="P:regulation of DNA-templated transcription"/>
    <property type="evidence" value="ECO:0007669"/>
    <property type="project" value="InterPro"/>
</dbReference>
<dbReference type="EMBL" id="AWWV01013987">
    <property type="protein sequence ID" value="OMO59327.1"/>
    <property type="molecule type" value="Genomic_DNA"/>
</dbReference>
<feature type="region of interest" description="Disordered" evidence="16">
    <location>
        <begin position="1011"/>
        <end position="1039"/>
    </location>
</feature>
<dbReference type="SUPFAM" id="SSF56112">
    <property type="entry name" value="Protein kinase-like (PK-like)"/>
    <property type="match status" value="1"/>
</dbReference>
<dbReference type="Gene3D" id="2.170.150.80">
    <property type="entry name" value="NAC domain"/>
    <property type="match status" value="1"/>
</dbReference>
<dbReference type="PROSITE" id="PS51295">
    <property type="entry name" value="CRM"/>
    <property type="match status" value="1"/>
</dbReference>
<feature type="compositionally biased region" description="Basic and acidic residues" evidence="16">
    <location>
        <begin position="1234"/>
        <end position="1250"/>
    </location>
</feature>
<evidence type="ECO:0000259" key="18">
    <source>
        <dbReference type="PROSITE" id="PS51005"/>
    </source>
</evidence>
<keyword evidence="7" id="KW-0805">Transcription regulation</keyword>
<dbReference type="InterPro" id="IPR008271">
    <property type="entry name" value="Ser/Thr_kinase_AS"/>
</dbReference>
<dbReference type="PANTHER" id="PTHR31426">
    <property type="entry name" value="GROUP II INTRON SPLICING FACTOR CRS1-LIKE"/>
    <property type="match status" value="1"/>
</dbReference>
<dbReference type="InterPro" id="IPR040286">
    <property type="entry name" value="At3g25440-like"/>
</dbReference>
<dbReference type="InterPro" id="IPR017441">
    <property type="entry name" value="Protein_kinase_ATP_BS"/>
</dbReference>
<keyword evidence="10" id="KW-0539">Nucleus</keyword>
<dbReference type="PROSITE" id="PS00107">
    <property type="entry name" value="PROTEIN_KINASE_ATP"/>
    <property type="match status" value="1"/>
</dbReference>
<feature type="compositionally biased region" description="Basic and acidic residues" evidence="16">
    <location>
        <begin position="1184"/>
        <end position="1194"/>
    </location>
</feature>
<comment type="catalytic activity">
    <reaction evidence="12">
        <text>L-seryl-[protein] + ATP = O-phospho-L-seryl-[protein] + ADP + H(+)</text>
        <dbReference type="Rhea" id="RHEA:17989"/>
        <dbReference type="Rhea" id="RHEA-COMP:9863"/>
        <dbReference type="Rhea" id="RHEA-COMP:11604"/>
        <dbReference type="ChEBI" id="CHEBI:15378"/>
        <dbReference type="ChEBI" id="CHEBI:29999"/>
        <dbReference type="ChEBI" id="CHEBI:30616"/>
        <dbReference type="ChEBI" id="CHEBI:83421"/>
        <dbReference type="ChEBI" id="CHEBI:456216"/>
        <dbReference type="EC" id="2.7.11.1"/>
    </reaction>
</comment>
<dbReference type="SUPFAM" id="SSF101941">
    <property type="entry name" value="NAC domain"/>
    <property type="match status" value="1"/>
</dbReference>
<dbReference type="OrthoDB" id="1915442at2759"/>
<keyword evidence="15" id="KW-0175">Coiled coil</keyword>
<keyword evidence="2" id="KW-0808">Transferase</keyword>
<feature type="domain" description="Protein kinase" evidence="17">
    <location>
        <begin position="26"/>
        <end position="291"/>
    </location>
</feature>
<dbReference type="GO" id="GO:0005524">
    <property type="term" value="F:ATP binding"/>
    <property type="evidence" value="ECO:0007669"/>
    <property type="project" value="UniProtKB-UniRule"/>
</dbReference>
<feature type="binding site" evidence="14">
    <location>
        <position position="53"/>
    </location>
    <ligand>
        <name>ATP</name>
        <dbReference type="ChEBI" id="CHEBI:30616"/>
    </ligand>
</feature>
<gene>
    <name evidence="20" type="ORF">CCACVL1_24925</name>
</gene>
<evidence type="ECO:0000313" key="21">
    <source>
        <dbReference type="Proteomes" id="UP000188268"/>
    </source>
</evidence>
<evidence type="ECO:0000256" key="8">
    <source>
        <dbReference type="ARBA" id="ARBA00023125"/>
    </source>
</evidence>
<proteinExistence type="predicted"/>
<dbReference type="InterPro" id="IPR036093">
    <property type="entry name" value="NAC_dom_sf"/>
</dbReference>
<dbReference type="InterPro" id="IPR003441">
    <property type="entry name" value="NAC-dom"/>
</dbReference>
<feature type="region of interest" description="Disordered" evidence="16">
    <location>
        <begin position="1103"/>
        <end position="1360"/>
    </location>
</feature>
<dbReference type="PROSITE" id="PS50011">
    <property type="entry name" value="PROTEIN_KINASE_DOM"/>
    <property type="match status" value="1"/>
</dbReference>
<dbReference type="SMART" id="SM01103">
    <property type="entry name" value="CRS1_YhbY"/>
    <property type="match status" value="1"/>
</dbReference>
<dbReference type="Proteomes" id="UP000188268">
    <property type="component" value="Unassembled WGS sequence"/>
</dbReference>
<comment type="catalytic activity">
    <reaction evidence="11">
        <text>L-threonyl-[protein] + ATP = O-phospho-L-threonyl-[protein] + ADP + H(+)</text>
        <dbReference type="Rhea" id="RHEA:46608"/>
        <dbReference type="Rhea" id="RHEA-COMP:11060"/>
        <dbReference type="Rhea" id="RHEA-COMP:11605"/>
        <dbReference type="ChEBI" id="CHEBI:15378"/>
        <dbReference type="ChEBI" id="CHEBI:30013"/>
        <dbReference type="ChEBI" id="CHEBI:30616"/>
        <dbReference type="ChEBI" id="CHEBI:61977"/>
        <dbReference type="ChEBI" id="CHEBI:456216"/>
        <dbReference type="EC" id="2.7.11.1"/>
    </reaction>
</comment>
<keyword evidence="3 14" id="KW-0547">Nucleotide-binding</keyword>
<keyword evidence="6 13" id="KW-0694">RNA-binding</keyword>
<dbReference type="Pfam" id="PF01985">
    <property type="entry name" value="CRS1_YhbY"/>
    <property type="match status" value="1"/>
</dbReference>
<dbReference type="InterPro" id="IPR001245">
    <property type="entry name" value="Ser-Thr/Tyr_kinase_cat_dom"/>
</dbReference>
<feature type="region of interest" description="Disordered" evidence="16">
    <location>
        <begin position="564"/>
        <end position="620"/>
    </location>
</feature>
<dbReference type="Pfam" id="PF02365">
    <property type="entry name" value="NAM"/>
    <property type="match status" value="1"/>
</dbReference>
<evidence type="ECO:0000256" key="3">
    <source>
        <dbReference type="ARBA" id="ARBA00022741"/>
    </source>
</evidence>
<feature type="compositionally biased region" description="Acidic residues" evidence="16">
    <location>
        <begin position="1195"/>
        <end position="1204"/>
    </location>
</feature>
<dbReference type="Gramene" id="OMO59327">
    <property type="protein sequence ID" value="OMO59327"/>
    <property type="gene ID" value="CCACVL1_24925"/>
</dbReference>
<dbReference type="FunFam" id="3.30.200.20:FF:000034">
    <property type="entry name" value="Kinase suppressor of Ras 1"/>
    <property type="match status" value="1"/>
</dbReference>
<evidence type="ECO:0000256" key="11">
    <source>
        <dbReference type="ARBA" id="ARBA00047899"/>
    </source>
</evidence>
<dbReference type="InterPro" id="IPR001890">
    <property type="entry name" value="RNA-binding_CRM"/>
</dbReference>
<dbReference type="STRING" id="210143.A0A1R3GMR3"/>
<evidence type="ECO:0000259" key="17">
    <source>
        <dbReference type="PROSITE" id="PS50011"/>
    </source>
</evidence>
<dbReference type="Pfam" id="PF07714">
    <property type="entry name" value="PK_Tyr_Ser-Thr"/>
    <property type="match status" value="1"/>
</dbReference>
<feature type="compositionally biased region" description="Acidic residues" evidence="16">
    <location>
        <begin position="1139"/>
        <end position="1149"/>
    </location>
</feature>
<dbReference type="GO" id="GO:0003677">
    <property type="term" value="F:DNA binding"/>
    <property type="evidence" value="ECO:0007669"/>
    <property type="project" value="UniProtKB-KW"/>
</dbReference>
<keyword evidence="8" id="KW-0238">DNA-binding</keyword>
<evidence type="ECO:0000256" key="13">
    <source>
        <dbReference type="PROSITE-ProRule" id="PRU00626"/>
    </source>
</evidence>
<evidence type="ECO:0000256" key="1">
    <source>
        <dbReference type="ARBA" id="ARBA00022527"/>
    </source>
</evidence>
<dbReference type="OMA" id="ANNESCG"/>
<dbReference type="GO" id="GO:0003723">
    <property type="term" value="F:RNA binding"/>
    <property type="evidence" value="ECO:0007669"/>
    <property type="project" value="UniProtKB-UniRule"/>
</dbReference>
<feature type="compositionally biased region" description="Basic and acidic residues" evidence="16">
    <location>
        <begin position="1103"/>
        <end position="1114"/>
    </location>
</feature>
<evidence type="ECO:0000256" key="16">
    <source>
        <dbReference type="SAM" id="MobiDB-lite"/>
    </source>
</evidence>
<comment type="caution">
    <text evidence="20">The sequence shown here is derived from an EMBL/GenBank/DDBJ whole genome shotgun (WGS) entry which is preliminary data.</text>
</comment>
<keyword evidence="5 14" id="KW-0067">ATP-binding</keyword>
<name>A0A1R3GMR3_COCAP</name>
<keyword evidence="1" id="KW-0723">Serine/threonine-protein kinase</keyword>
<evidence type="ECO:0000256" key="14">
    <source>
        <dbReference type="PROSITE-ProRule" id="PRU10141"/>
    </source>
</evidence>
<feature type="compositionally biased region" description="Acidic residues" evidence="16">
    <location>
        <begin position="1273"/>
        <end position="1282"/>
    </location>
</feature>
<evidence type="ECO:0000256" key="10">
    <source>
        <dbReference type="ARBA" id="ARBA00023242"/>
    </source>
</evidence>
<dbReference type="Gene3D" id="3.30.200.20">
    <property type="entry name" value="Phosphorylase Kinase, domain 1"/>
    <property type="match status" value="1"/>
</dbReference>
<dbReference type="PROSITE" id="PS00108">
    <property type="entry name" value="PROTEIN_KINASE_ST"/>
    <property type="match status" value="1"/>
</dbReference>
<reference evidence="20 21" key="1">
    <citation type="submission" date="2013-09" db="EMBL/GenBank/DDBJ databases">
        <title>Corchorus capsularis genome sequencing.</title>
        <authorList>
            <person name="Alam M."/>
            <person name="Haque M.S."/>
            <person name="Islam M.S."/>
            <person name="Emdad E.M."/>
            <person name="Islam M.M."/>
            <person name="Ahmed B."/>
            <person name="Halim A."/>
            <person name="Hossen Q.M.M."/>
            <person name="Hossain M.Z."/>
            <person name="Ahmed R."/>
            <person name="Khan M.M."/>
            <person name="Islam R."/>
            <person name="Rashid M.M."/>
            <person name="Khan S.A."/>
            <person name="Rahman M.S."/>
            <person name="Alam M."/>
        </authorList>
    </citation>
    <scope>NUCLEOTIDE SEQUENCE [LARGE SCALE GENOMIC DNA]</scope>
    <source>
        <strain evidence="21">cv. CVL-1</strain>
        <tissue evidence="20">Whole seedling</tissue>
    </source>
</reference>
<feature type="domain" description="CRM" evidence="19">
    <location>
        <begin position="845"/>
        <end position="942"/>
    </location>
</feature>
<keyword evidence="21" id="KW-1185">Reference proteome</keyword>
<sequence>MGSGNGFFSTEEFNLDAKWLIEPQQLFVGPKIGEGAHAKVYEGKYKNQTVAIKVVRRGETPEEIARREGRFAREVAMLSRVQHKNLVKFIGACKEPVMVIVTELLLGGTLRKYLLNLRPKSLDMRVAIGFALDIARAMECLHSHGIIHRDLKPENLILTEDHKTVKLADFGLAREESLTEMMTAETGTYRWMAPELYSTVTLRHGEKKHYNHKVDAYSFAIVLWELIHNKLPFEGMSNLQAAYAAAFKNVRPSADDLPEDLAAIVTSCWQEDPNARPNFTQIIQMLLHSLSSISPPEPVMPPKRTISENAVLPPESPGVAVMENINVNKVHPNAFAPFSFSSLKLARMTWLVDCRALAKKIKNASSSSSSTPNIDYGACRECPNCGYRIDNSDVSPPWPGFPVGVKFDPSDAAILEHLAAKCGVGNSKEHAFLDVFIPTLEENHGICYTHPENLPGARMDGSSIYFFDRTMNAYATGQRKRRKIQHNSNEEHVRWHKTGKSKSIIENGVHKGWKKIMVLYKCSKRNSKPEKTNWVMHQYHLGAYEEEQDGDYVVSKITYQLQKQADKNDGSPLIEEPENLTLQTTPRTPKTTPPNPPRPCKSMTDDDESMHQEAEDSAEASLALPHAVDDSNWLAGESQAAENPSLDCLDYSLLCNDIIHISPPQKNEYNGCVDIKNEVTFNNDASYGIPELENLDFDTPPDFQIADLQFGSQDSMRSWMDRNVGSFKDATPTLVSTNLIQLDACFEDNVGSLPSLANPFNGWCRMMSTSRGRSMRSKVERRMQKESGKTAREIRRAKKIKKKLMTDEERLIYNLKRAKKKVALLLQKLKKYELPELPPSVHDPELFTLEQLQAYKKIGFRNKNYVPVGVRGVFGGVVQNMHLHWKFHETVQVCCDNFPKEKIKEMATMLARLSGGIVINIHNVKTIIMFRGRNYRQPKNLIPINTLTKRKALFKARFEQALEAQKLNIKKIEQELRRKGINPEDPVAMASIQRVASTFFNAIDEKEGSPYVFRGDQSSVAEPRKTSAEAEAPAESDEEELDKFIAEIEDAADREWAEGEEQEKEEIGRIRYFNRQEFGGRTGRLDDFRNNYSYHEVRGSRGWKDMRGSKRTADSEDEYEDDIVRGAELDSPYAGGLSESEDDDDSEEAFEFKRSRVENRKQDKIGRWNNSNNSLGFRQNAGGKDIHGSKRTADSEDEYEDDDIVGGAELDFHNAGGLSETGSDNDNDDSEEAFEFKSSRVENRKQDKAGRWNNTVGFRRSAGGSNKQKKAEEDSDVEDLLSDLDNAMRESDAEEEYDFRGHSIASENFRSSSDEEDGFYSTKGSEKNKSHCYESDDSYDIPKDGLSRNTTKKAEDVFSD</sequence>
<keyword evidence="9" id="KW-0804">Transcription</keyword>
<dbReference type="FunFam" id="1.10.510.10:FF:000316">
    <property type="entry name" value="serine/threonine-protein kinase HT1"/>
    <property type="match status" value="1"/>
</dbReference>
<feature type="domain" description="NAC" evidence="18">
    <location>
        <begin position="401"/>
        <end position="560"/>
    </location>
</feature>
<dbReference type="GO" id="GO:0004674">
    <property type="term" value="F:protein serine/threonine kinase activity"/>
    <property type="evidence" value="ECO:0007669"/>
    <property type="project" value="UniProtKB-KW"/>
</dbReference>
<accession>A0A1R3GMR3</accession>
<feature type="compositionally biased region" description="Acidic residues" evidence="16">
    <location>
        <begin position="1223"/>
        <end position="1233"/>
    </location>
</feature>
<dbReference type="InterPro" id="IPR011009">
    <property type="entry name" value="Kinase-like_dom_sf"/>
</dbReference>
<dbReference type="SMART" id="SM00220">
    <property type="entry name" value="S_TKc"/>
    <property type="match status" value="1"/>
</dbReference>
<feature type="coiled-coil region" evidence="15">
    <location>
        <begin position="955"/>
        <end position="982"/>
    </location>
</feature>
<evidence type="ECO:0000256" key="15">
    <source>
        <dbReference type="SAM" id="Coils"/>
    </source>
</evidence>
<feature type="compositionally biased region" description="Basic and acidic residues" evidence="16">
    <location>
        <begin position="1324"/>
        <end position="1360"/>
    </location>
</feature>
<evidence type="ECO:0000259" key="19">
    <source>
        <dbReference type="PROSITE" id="PS51295"/>
    </source>
</evidence>
<evidence type="ECO:0000256" key="5">
    <source>
        <dbReference type="ARBA" id="ARBA00022840"/>
    </source>
</evidence>
<evidence type="ECO:0008006" key="22">
    <source>
        <dbReference type="Google" id="ProtNLM"/>
    </source>
</evidence>
<dbReference type="PANTHER" id="PTHR31426:SF4">
    <property type="entry name" value="CRM-DOMAIN CONTAINING FACTOR CFM9, MITOCHONDRIAL"/>
    <property type="match status" value="1"/>
</dbReference>
<dbReference type="FunFam" id="2.170.150.80:FF:000009">
    <property type="entry name" value="NAC domain-containing protein 8"/>
    <property type="match status" value="1"/>
</dbReference>
<dbReference type="InterPro" id="IPR000719">
    <property type="entry name" value="Prot_kinase_dom"/>
</dbReference>
<feature type="compositionally biased region" description="Basic and acidic residues" evidence="16">
    <location>
        <begin position="1150"/>
        <end position="1166"/>
    </location>
</feature>
<evidence type="ECO:0000256" key="9">
    <source>
        <dbReference type="ARBA" id="ARBA00023163"/>
    </source>
</evidence>
<dbReference type="PROSITE" id="PS51005">
    <property type="entry name" value="NAC"/>
    <property type="match status" value="1"/>
</dbReference>
<evidence type="ECO:0000256" key="6">
    <source>
        <dbReference type="ARBA" id="ARBA00022884"/>
    </source>
</evidence>
<evidence type="ECO:0000313" key="20">
    <source>
        <dbReference type="EMBL" id="OMO59327.1"/>
    </source>
</evidence>
<evidence type="ECO:0000256" key="12">
    <source>
        <dbReference type="ARBA" id="ARBA00048679"/>
    </source>
</evidence>
<dbReference type="SUPFAM" id="SSF75471">
    <property type="entry name" value="YhbY-like"/>
    <property type="match status" value="1"/>
</dbReference>
<evidence type="ECO:0000256" key="7">
    <source>
        <dbReference type="ARBA" id="ARBA00023015"/>
    </source>
</evidence>